<evidence type="ECO:0000313" key="3">
    <source>
        <dbReference type="EMBL" id="CAK9133869.1"/>
    </source>
</evidence>
<proteinExistence type="inferred from homology"/>
<dbReference type="PANTHER" id="PTHR46598">
    <property type="entry name" value="BNAC05G43320D PROTEIN"/>
    <property type="match status" value="1"/>
</dbReference>
<dbReference type="AlphaFoldDB" id="A0ABC8QSY1"/>
<dbReference type="Pfam" id="PF01535">
    <property type="entry name" value="PPR"/>
    <property type="match status" value="1"/>
</dbReference>
<dbReference type="NCBIfam" id="TIGR00756">
    <property type="entry name" value="PPR"/>
    <property type="match status" value="1"/>
</dbReference>
<dbReference type="EMBL" id="CAUOFW020000225">
    <property type="protein sequence ID" value="CAK9133869.1"/>
    <property type="molecule type" value="Genomic_DNA"/>
</dbReference>
<dbReference type="Proteomes" id="UP001642360">
    <property type="component" value="Unassembled WGS sequence"/>
</dbReference>
<dbReference type="PANTHER" id="PTHR46598:SF3">
    <property type="entry name" value="OS07G0495300 PROTEIN"/>
    <property type="match status" value="1"/>
</dbReference>
<name>A0ABC8QSY1_9AQUA</name>
<sequence>MSLVPHYQQFYESLLGLHFKFDDIDAASALILDIYKCWESLPFKQDKMNLQKPCIVPIGSHNLKTGLKLLILPPQMRKDPVLKVESKPELVMLKNGKLVLSNKALAKLIIRYKKCGRIKEFSKILSSIQNKLGSLGEASLCSDVNAHDILEDLESAGTPLAFGSYSSLLTAYYRVKMFKEAEVLLKQIRKAGFLMKMFDEVVVSTHLSKIEDESNSHSKVATAIGKSDLAKSVILEMTEEEKVVPSIVYELNSSIFFFMKSKMIGDALQTYRRMQEMNVQPTVSNFFALINVYSSLEMYTQKGNLLVNRDLYEFLLRNFLRGGYFERVLEVIGYIKEHGMFLDKSMYKIEFLKFHKDLYRSLKASNAKDETQSKRVEHVRVFRK</sequence>
<evidence type="ECO:0000313" key="4">
    <source>
        <dbReference type="Proteomes" id="UP001642360"/>
    </source>
</evidence>
<gene>
    <name evidence="3" type="ORF">ILEXP_LOCUS796</name>
</gene>
<keyword evidence="4" id="KW-1185">Reference proteome</keyword>
<keyword evidence="2" id="KW-0677">Repeat</keyword>
<protein>
    <recommendedName>
        <fullName evidence="5">Pentatricopeptide repeat-containing protein</fullName>
    </recommendedName>
</protein>
<reference evidence="3 4" key="1">
    <citation type="submission" date="2024-02" db="EMBL/GenBank/DDBJ databases">
        <authorList>
            <person name="Vignale AGUSTIN F."/>
            <person name="Sosa J E."/>
            <person name="Modenutti C."/>
        </authorList>
    </citation>
    <scope>NUCLEOTIDE SEQUENCE [LARGE SCALE GENOMIC DNA]</scope>
</reference>
<comment type="similarity">
    <text evidence="1">Belongs to the PPR family. P subfamily.</text>
</comment>
<accession>A0ABC8QSY1</accession>
<comment type="caution">
    <text evidence="3">The sequence shown here is derived from an EMBL/GenBank/DDBJ whole genome shotgun (WGS) entry which is preliminary data.</text>
</comment>
<dbReference type="Gene3D" id="1.25.40.10">
    <property type="entry name" value="Tetratricopeptide repeat domain"/>
    <property type="match status" value="1"/>
</dbReference>
<evidence type="ECO:0000256" key="1">
    <source>
        <dbReference type="ARBA" id="ARBA00007626"/>
    </source>
</evidence>
<dbReference type="InterPro" id="IPR002885">
    <property type="entry name" value="PPR_rpt"/>
</dbReference>
<dbReference type="InterPro" id="IPR011990">
    <property type="entry name" value="TPR-like_helical_dom_sf"/>
</dbReference>
<evidence type="ECO:0008006" key="5">
    <source>
        <dbReference type="Google" id="ProtNLM"/>
    </source>
</evidence>
<evidence type="ECO:0000256" key="2">
    <source>
        <dbReference type="ARBA" id="ARBA00022737"/>
    </source>
</evidence>
<organism evidence="3 4">
    <name type="scientific">Ilex paraguariensis</name>
    <name type="common">yerba mate</name>
    <dbReference type="NCBI Taxonomy" id="185542"/>
    <lineage>
        <taxon>Eukaryota</taxon>
        <taxon>Viridiplantae</taxon>
        <taxon>Streptophyta</taxon>
        <taxon>Embryophyta</taxon>
        <taxon>Tracheophyta</taxon>
        <taxon>Spermatophyta</taxon>
        <taxon>Magnoliopsida</taxon>
        <taxon>eudicotyledons</taxon>
        <taxon>Gunneridae</taxon>
        <taxon>Pentapetalae</taxon>
        <taxon>asterids</taxon>
        <taxon>campanulids</taxon>
        <taxon>Aquifoliales</taxon>
        <taxon>Aquifoliaceae</taxon>
        <taxon>Ilex</taxon>
    </lineage>
</organism>